<dbReference type="RefSeq" id="WP_300962349.1">
    <property type="nucleotide sequence ID" value="NZ_JAUHJR010000009.1"/>
</dbReference>
<evidence type="ECO:0000313" key="4">
    <source>
        <dbReference type="Proteomes" id="UP001168537"/>
    </source>
</evidence>
<proteinExistence type="predicted"/>
<feature type="transmembrane region" description="Helical" evidence="2">
    <location>
        <begin position="123"/>
        <end position="141"/>
    </location>
</feature>
<keyword evidence="2" id="KW-0472">Membrane</keyword>
<organism evidence="3 4">
    <name type="scientific">Nocardioides abyssi</name>
    <dbReference type="NCBI Taxonomy" id="3058370"/>
    <lineage>
        <taxon>Bacteria</taxon>
        <taxon>Bacillati</taxon>
        <taxon>Actinomycetota</taxon>
        <taxon>Actinomycetes</taxon>
        <taxon>Propionibacteriales</taxon>
        <taxon>Nocardioidaceae</taxon>
        <taxon>Nocardioides</taxon>
    </lineage>
</organism>
<feature type="transmembrane region" description="Helical" evidence="2">
    <location>
        <begin position="254"/>
        <end position="271"/>
    </location>
</feature>
<evidence type="ECO:0000256" key="1">
    <source>
        <dbReference type="SAM" id="MobiDB-lite"/>
    </source>
</evidence>
<keyword evidence="4" id="KW-1185">Reference proteome</keyword>
<dbReference type="EMBL" id="JAUHJR010000009">
    <property type="protein sequence ID" value="MDN4163127.1"/>
    <property type="molecule type" value="Genomic_DNA"/>
</dbReference>
<feature type="region of interest" description="Disordered" evidence="1">
    <location>
        <begin position="555"/>
        <end position="578"/>
    </location>
</feature>
<evidence type="ECO:0000313" key="3">
    <source>
        <dbReference type="EMBL" id="MDN4163127.1"/>
    </source>
</evidence>
<feature type="transmembrane region" description="Helical" evidence="2">
    <location>
        <begin position="153"/>
        <end position="181"/>
    </location>
</feature>
<feature type="transmembrane region" description="Helical" evidence="2">
    <location>
        <begin position="220"/>
        <end position="242"/>
    </location>
</feature>
<accession>A0ABT8EYA4</accession>
<evidence type="ECO:0000256" key="2">
    <source>
        <dbReference type="SAM" id="Phobius"/>
    </source>
</evidence>
<feature type="transmembrane region" description="Helical" evidence="2">
    <location>
        <begin position="323"/>
        <end position="347"/>
    </location>
</feature>
<feature type="transmembrane region" description="Helical" evidence="2">
    <location>
        <begin position="359"/>
        <end position="381"/>
    </location>
</feature>
<dbReference type="Proteomes" id="UP001168537">
    <property type="component" value="Unassembled WGS sequence"/>
</dbReference>
<evidence type="ECO:0008006" key="5">
    <source>
        <dbReference type="Google" id="ProtNLM"/>
    </source>
</evidence>
<feature type="transmembrane region" description="Helical" evidence="2">
    <location>
        <begin position="187"/>
        <end position="208"/>
    </location>
</feature>
<keyword evidence="2" id="KW-0812">Transmembrane</keyword>
<protein>
    <recommendedName>
        <fullName evidence="5">YfhO family protein</fullName>
    </recommendedName>
</protein>
<name>A0ABT8EYA4_9ACTN</name>
<reference evidence="3" key="1">
    <citation type="submission" date="2023-06" db="EMBL/GenBank/DDBJ databases">
        <title>Draft genome sequence of Nocardioides sp. SOB72.</title>
        <authorList>
            <person name="Zhang G."/>
        </authorList>
    </citation>
    <scope>NUCLEOTIDE SEQUENCE</scope>
    <source>
        <strain evidence="3">SOB72</strain>
    </source>
</reference>
<keyword evidence="2" id="KW-1133">Transmembrane helix</keyword>
<feature type="transmembrane region" description="Helical" evidence="2">
    <location>
        <begin position="528"/>
        <end position="552"/>
    </location>
</feature>
<sequence length="578" mass="59281">MSDWRGWVPRAWSLALALLLLGPALGPGHLLTYDMVWVPDLAVRPDVWGVGSGLPRAVPSDAVVAVLDEVVPGALLQKPVLLGALVGGGLGAARLVPGDSLAARLVAVAVYQWNPFVTERLLLGHWPVLVGYAVLPWVLLAGRRWRETGRLPASLLVLAPLGCLSASAGLATAVALLAVAAGGRRTAPALALALAANLPWLVTGALHAVDARTDAAGAELFALGPDGVLPPPLAALVLGGVWNGEVVLPSRDGVLAWLGLVVLVVLAAAGARRWVRTSARRDVVALVLCWAVGLVLALLTWAAPDAVGWLAAHVPGAGLVRDGSRLLVLCAPLVAVLAGCGAAALLARAAGPTTGTTPRVVLAGVLAAAPVTLMPDAALGLSGRLEPTTYPASYAAARDAVDGAGPGDVLALPLSSYRQPWWNHDRKVLDPLPRHLPRDVVASDELVVSDVTVAGEDPRVREAAAALAAPTPGERADRLAALGIGLVALDRLAPGTAPAVAGEVLLDTEELLVVELPGAVDRPVRTSWVVAAVLAWTTWLAVVLGAPGLALARALRGRRRRPETAPGRGPETGPETST</sequence>
<gene>
    <name evidence="3" type="ORF">QWY29_17285</name>
</gene>
<comment type="caution">
    <text evidence="3">The sequence shown here is derived from an EMBL/GenBank/DDBJ whole genome shotgun (WGS) entry which is preliminary data.</text>
</comment>
<feature type="transmembrane region" description="Helical" evidence="2">
    <location>
        <begin position="283"/>
        <end position="303"/>
    </location>
</feature>